<dbReference type="InterPro" id="IPR011049">
    <property type="entry name" value="Serralysin-like_metalloprot_C"/>
</dbReference>
<feature type="domain" description="SbsA Ig-like" evidence="3">
    <location>
        <begin position="1310"/>
        <end position="1424"/>
    </location>
</feature>
<proteinExistence type="predicted"/>
<feature type="compositionally biased region" description="Low complexity" evidence="2">
    <location>
        <begin position="1440"/>
        <end position="1472"/>
    </location>
</feature>
<keyword evidence="1" id="KW-0732">Signal</keyword>
<dbReference type="EMBL" id="JACHLK010000022">
    <property type="protein sequence ID" value="MBB6563739.1"/>
    <property type="molecule type" value="Genomic_DNA"/>
</dbReference>
<dbReference type="Gene3D" id="2.150.10.10">
    <property type="entry name" value="Serralysin-like metalloprotease, C-terminal"/>
    <property type="match status" value="2"/>
</dbReference>
<dbReference type="Pfam" id="PF13205">
    <property type="entry name" value="Big_5"/>
    <property type="match status" value="1"/>
</dbReference>
<name>A0A7X0PL29_9BURK</name>
<dbReference type="NCBIfam" id="NF033510">
    <property type="entry name" value="Ca_tandemer"/>
    <property type="match status" value="1"/>
</dbReference>
<dbReference type="InterPro" id="IPR032812">
    <property type="entry name" value="SbsA_Ig"/>
</dbReference>
<evidence type="ECO:0000313" key="7">
    <source>
        <dbReference type="Proteomes" id="UP000575083"/>
    </source>
</evidence>
<evidence type="ECO:0000313" key="6">
    <source>
        <dbReference type="EMBL" id="MBB6563739.1"/>
    </source>
</evidence>
<feature type="domain" description="Bacterial Ig-like" evidence="5">
    <location>
        <begin position="564"/>
        <end position="660"/>
    </location>
</feature>
<evidence type="ECO:0000256" key="1">
    <source>
        <dbReference type="ARBA" id="ARBA00022729"/>
    </source>
</evidence>
<dbReference type="SUPFAM" id="SSF51120">
    <property type="entry name" value="beta-Roll"/>
    <property type="match status" value="2"/>
</dbReference>
<dbReference type="Pfam" id="PF19077">
    <property type="entry name" value="Big_13"/>
    <property type="match status" value="1"/>
</dbReference>
<accession>A0A7X0PL29</accession>
<dbReference type="GO" id="GO:0005509">
    <property type="term" value="F:calcium ion binding"/>
    <property type="evidence" value="ECO:0007669"/>
    <property type="project" value="InterPro"/>
</dbReference>
<feature type="domain" description="DUF4347" evidence="4">
    <location>
        <begin position="24"/>
        <end position="185"/>
    </location>
</feature>
<keyword evidence="7" id="KW-1185">Reference proteome</keyword>
<feature type="region of interest" description="Disordered" evidence="2">
    <location>
        <begin position="1425"/>
        <end position="1483"/>
    </location>
</feature>
<dbReference type="Pfam" id="PF00353">
    <property type="entry name" value="HemolysinCabind"/>
    <property type="match status" value="3"/>
</dbReference>
<dbReference type="RefSeq" id="WP_260420454.1">
    <property type="nucleotide sequence ID" value="NZ_JACHLK010000022.1"/>
</dbReference>
<protein>
    <recommendedName>
        <fullName evidence="8">Ig-like domain (Group 3)</fullName>
    </recommendedName>
</protein>
<dbReference type="InterPro" id="IPR044016">
    <property type="entry name" value="Big_13"/>
</dbReference>
<evidence type="ECO:0008006" key="8">
    <source>
        <dbReference type="Google" id="ProtNLM"/>
    </source>
</evidence>
<dbReference type="Gene3D" id="2.60.40.10">
    <property type="entry name" value="Immunoglobulins"/>
    <property type="match status" value="3"/>
</dbReference>
<dbReference type="PROSITE" id="PS00330">
    <property type="entry name" value="HEMOLYSIN_CALCIUM"/>
    <property type="match status" value="4"/>
</dbReference>
<gene>
    <name evidence="6" type="ORF">HNP48_006463</name>
</gene>
<dbReference type="Proteomes" id="UP000575083">
    <property type="component" value="Unassembled WGS sequence"/>
</dbReference>
<evidence type="ECO:0000259" key="3">
    <source>
        <dbReference type="Pfam" id="PF13205"/>
    </source>
</evidence>
<dbReference type="InterPro" id="IPR018511">
    <property type="entry name" value="Hemolysin-typ_Ca-bd_CS"/>
</dbReference>
<reference evidence="6 7" key="1">
    <citation type="submission" date="2020-08" db="EMBL/GenBank/DDBJ databases">
        <title>Functional genomics of gut bacteria from endangered species of beetles.</title>
        <authorList>
            <person name="Carlos-Shanley C."/>
        </authorList>
    </citation>
    <scope>NUCLEOTIDE SEQUENCE [LARGE SCALE GENOMIC DNA]</scope>
    <source>
        <strain evidence="6 7">S00198</strain>
    </source>
</reference>
<dbReference type="Pfam" id="PF14252">
    <property type="entry name" value="DUF4347"/>
    <property type="match status" value="1"/>
</dbReference>
<dbReference type="InterPro" id="IPR001343">
    <property type="entry name" value="Hemolysn_Ca-bd"/>
</dbReference>
<dbReference type="PRINTS" id="PR00313">
    <property type="entry name" value="CABNDNGRPT"/>
</dbReference>
<sequence length="2011" mass="200342">MPTNSIPAIATKTDAVGILRKEAAFIDTNVDHYHTLVAGVRSGVEVVLLDGSRDGLTQMAEWAHTHSGYDAIHVLSHGFEGGIFLGSSRVNVDTLDGNTGLLTTIGTSLNSGGDILLYGCDVSKGAGQPFADRLAALTGADVATSTNGTGAAALGGDWHLEQHTGAIEAATVLTVPGQQDWNGLLIATTLAAGDIAILGLNADDTAGSQRWAFVAMRDIGAGTIIHFTDASYDGSISAASNRFYTSGNNEGFMTWTVGADITAGSLFIVTNNGSGNASMTDKDLNAVTGLSGSLGTSTNTAFLGTGDQIFAYQGTSGTTVGATFIYGINTGQNGTNYTNGSWISTGSITGQQFSYIPDGLTNGTSAIALTSNSLTGSSSASGTFGFDNMKYNGITTGTKADLLAAVGNATNWVGDNTTPYTHAGIGNFTINGTPTVTGITSSTANGSYKVGDTIAIQISFSEAVTVNSAGGTPQLTLETGTTDRLASYATGTGTSTLTFNYTVQAGDTSGDLDYWGTTALALNNGSITATSSGLAATLTLPTPGAAGSLGANKAIVVDTTPPSAPSVPDLQPASDSGLNTDNITNATTPTFSGTAEAGSSVTLYANGSTVLGTATATGGNWSITANPALVQGTHTISAQATDAAGNVGAMSGNLSVTIDTAAPTGLGLSSTSVAVSSTGSNAAIATVSATDNQAITYALATGNGTNDLNNGSFNISGTDLRTSSALSAGTYKIYLSATDVAGNVSYSAQTITVASGPTVTDANISISGASGTGGAYKAGDTVTATWDNTAAGDNASGVTGVTVDFSAFGGGSAVTAVNSSGTWTASYTIAAGSIDATNRNVSVTATNGNGPTTTADTTNSTVDNVAPAVTASNIGLSGATGSGGTYKVGDTVTATWNNTAAGDNNSDTLSSVTVDFSAFGGGSAVAATNSSGAWTATYLIAAGTIDATGANVNVTATDNAGNTTSRAGTANATVDTQAPVVTDANLSISGGAGGVFKAGDNVTATWNNTAAGDNNSDTLGSVTFDFSAFGGGTAVAASNTAGVWSATYTITAGALSAGNRNISATVTDNAGNTTTRADTSNATVDNSVPAVTGVTSSTVNGAYKAGATVSIQVAFGENVTVTGTPTLALNNGASAVYTAGSGSGTLTFTYTIAAGQNSADLDYASTSALALAGGSIRDAAGNDAVLTLPAPGAAGSLGANKNIVVDTTAPTAQIASLAFSNDTGGSNTDLVANSGTQTLNGTLNSIFALNERVEVSLNNGTTWVDATAAEGGLAWSLSGQTLSGSGTLKVRVSDAAGNHGPELSRDYTIDTTAPTFNPAGATPADNAASAATTGAIVLPFSEALDATPTTGSVLTSVQLRDVATNTVVPATVTINGSGQLVITPTAALAASTAYYVNWGANALKDLAGNSVAAVADQTTYNFTTAAAPSDGGGSTPPPGQSTVDGTTVQTGTTTNSNGTTTTTTTVAPVPATRPEDPNTPNSQLADIPLATAGGETVLQIGLPVGVGVSSEETTGANLTLRDKLIGASQPLSLPADFTQLLQTGIDTFVPGVQDQSQVTVRTLTLSVAPGTVPGQPITITGANGTGESDTAHPARQEALVIDARQMPSGTVLKFDKVEFAIVIGAVRIVGGEGANFVVGDSAAQFIVLGPDDDVLRGGGGGDVIGSHGGNDKLYGDDGNDTLVGGIGDDHLEGGAGNDVLIGGAADTGTWQFALRTDGQIHASYNAKEAALSDLVQGSIVGNWQGGVPIDPRLALVYNQDYGRLETTALLFQGLTGQLPTLDFQNFLSSPEWTKANLLQGAWNWYESTLPANLTTADKAKALITQTVGASMATAQNVQIAVDYLAQGGTWTGALDFLIHLPQVKNAITTQTSTGPLLNLIQAGTIAETGWSFDSGNDTLLGGAGNDVLIGGGGNDLLDGGEGTDMAVYVGQVQHYGFKLQTNASTGQAEVLVRILASGEVDTLRSVELLQVGGQSYRIDTTGLQQGVDYTLAGHVQLVGAAELALAVLPAF</sequence>
<dbReference type="InterPro" id="IPR025592">
    <property type="entry name" value="DUF4347"/>
</dbReference>
<evidence type="ECO:0000256" key="2">
    <source>
        <dbReference type="SAM" id="MobiDB-lite"/>
    </source>
</evidence>
<comment type="caution">
    <text evidence="6">The sequence shown here is derived from an EMBL/GenBank/DDBJ whole genome shotgun (WGS) entry which is preliminary data.</text>
</comment>
<evidence type="ECO:0000259" key="4">
    <source>
        <dbReference type="Pfam" id="PF14252"/>
    </source>
</evidence>
<dbReference type="InterPro" id="IPR013783">
    <property type="entry name" value="Ig-like_fold"/>
</dbReference>
<organism evidence="6 7">
    <name type="scientific">Acidovorax soli</name>
    <dbReference type="NCBI Taxonomy" id="592050"/>
    <lineage>
        <taxon>Bacteria</taxon>
        <taxon>Pseudomonadati</taxon>
        <taxon>Pseudomonadota</taxon>
        <taxon>Betaproteobacteria</taxon>
        <taxon>Burkholderiales</taxon>
        <taxon>Comamonadaceae</taxon>
        <taxon>Acidovorax</taxon>
    </lineage>
</organism>
<evidence type="ECO:0000259" key="5">
    <source>
        <dbReference type="Pfam" id="PF19077"/>
    </source>
</evidence>